<dbReference type="Proteomes" id="UP000321805">
    <property type="component" value="Chromosome"/>
</dbReference>
<reference evidence="1 2" key="1">
    <citation type="journal article" date="2018" name="J. Microbiol.">
        <title>Baekduia soli gen. nov., sp. nov., a novel bacterium isolated from the soil of Baekdu Mountain and proposal of a novel family name, Baekduiaceae fam. nov.</title>
        <authorList>
            <person name="An D.S."/>
            <person name="Siddiqi M.Z."/>
            <person name="Kim K.H."/>
            <person name="Yu H.S."/>
            <person name="Im W.T."/>
        </authorList>
    </citation>
    <scope>NUCLEOTIDE SEQUENCE [LARGE SCALE GENOMIC DNA]</scope>
    <source>
        <strain evidence="1 2">BR7-21</strain>
    </source>
</reference>
<name>A0A5B8U380_9ACTN</name>
<dbReference type="EMBL" id="CP042430">
    <property type="protein sequence ID" value="QEC47517.1"/>
    <property type="molecule type" value="Genomic_DNA"/>
</dbReference>
<dbReference type="KEGG" id="bsol:FSW04_07945"/>
<proteinExistence type="predicted"/>
<dbReference type="RefSeq" id="WP_146918059.1">
    <property type="nucleotide sequence ID" value="NZ_CP042430.1"/>
</dbReference>
<protein>
    <submittedName>
        <fullName evidence="1">Uncharacterized protein</fullName>
    </submittedName>
</protein>
<evidence type="ECO:0000313" key="1">
    <source>
        <dbReference type="EMBL" id="QEC47517.1"/>
    </source>
</evidence>
<evidence type="ECO:0000313" key="2">
    <source>
        <dbReference type="Proteomes" id="UP000321805"/>
    </source>
</evidence>
<gene>
    <name evidence="1" type="ORF">FSW04_07945</name>
</gene>
<keyword evidence="2" id="KW-1185">Reference proteome</keyword>
<organism evidence="1 2">
    <name type="scientific">Baekduia soli</name>
    <dbReference type="NCBI Taxonomy" id="496014"/>
    <lineage>
        <taxon>Bacteria</taxon>
        <taxon>Bacillati</taxon>
        <taxon>Actinomycetota</taxon>
        <taxon>Thermoleophilia</taxon>
        <taxon>Solirubrobacterales</taxon>
        <taxon>Baekduiaceae</taxon>
        <taxon>Baekduia</taxon>
    </lineage>
</organism>
<sequence length="77" mass="8174">MTALQYDSRRRRLWIAGQRCHHGATGALLSAAAGAVLLATRAHVAGLGAVLAAGGVLMAHDWHDRGVWFQPGHQHDG</sequence>
<dbReference type="AlphaFoldDB" id="A0A5B8U380"/>
<accession>A0A5B8U380</accession>